<evidence type="ECO:0000313" key="3">
    <source>
        <dbReference type="EMBL" id="ABH00483.1"/>
    </source>
</evidence>
<sequence length="420" mass="46976">MTLTGTKQSTEHYRPWSNWAGNITSTPAITVTPCTDDDAVAAVRDARSRGIGVRVCGSSLSFSPLVATGGMLLDLRHLTGITGVDRDRQRVRVRAGTVIRDFAAELWTHGFSLANQGMIWNQTVGGAVGTSTHGTGRTLCGMSSMVTWVRLIDGRGEIVEIGEDEPDRLHAVQTALGVMGIFLEVEMAVVPAFYAEEKFRFEAWESAERNWLTNIDAHRNLSVMWLQSNAAAEAYSVPVPPGMSLANQVLHFAIDAIDPLPESEWCQDIGARRGPAYGVLSGENIVDTFCELEYMVPFDDGLEAVQRVQELLLGKHADQLHPMFIRFIKADEAWMSPFYQRDTVTVSVAGHPGADYWPFFTDVDQILREYDARAHWGKLHLFDRDYLARVYPRHGDFVRLRKEMDPDGMFLNDHTRRLFG</sequence>
<dbReference type="Gene3D" id="3.30.70.2520">
    <property type="match status" value="1"/>
</dbReference>
<dbReference type="Gene3D" id="3.30.465.10">
    <property type="match status" value="1"/>
</dbReference>
<gene>
    <name evidence="3" type="ordered locus">RHA1_ro10292</name>
</gene>
<dbReference type="InterPro" id="IPR010031">
    <property type="entry name" value="FAD_lactone_oxidase-like"/>
</dbReference>
<evidence type="ECO:0000259" key="2">
    <source>
        <dbReference type="PROSITE" id="PS51387"/>
    </source>
</evidence>
<organism evidence="3 4">
    <name type="scientific">Rhodococcus jostii (strain RHA1)</name>
    <dbReference type="NCBI Taxonomy" id="101510"/>
    <lineage>
        <taxon>Bacteria</taxon>
        <taxon>Bacillati</taxon>
        <taxon>Actinomycetota</taxon>
        <taxon>Actinomycetes</taxon>
        <taxon>Mycobacteriales</taxon>
        <taxon>Nocardiaceae</taxon>
        <taxon>Rhodococcus</taxon>
    </lineage>
</organism>
<dbReference type="InterPro" id="IPR006094">
    <property type="entry name" value="Oxid_FAD_bind_N"/>
</dbReference>
<accession>Q0RW53</accession>
<dbReference type="PATRIC" id="fig|101510.16.peg.8688"/>
<dbReference type="PANTHER" id="PTHR43762">
    <property type="entry name" value="L-GULONOLACTONE OXIDASE"/>
    <property type="match status" value="1"/>
</dbReference>
<dbReference type="Proteomes" id="UP000008710">
    <property type="component" value="Plasmid pRHL2"/>
</dbReference>
<dbReference type="AlphaFoldDB" id="Q0RW53"/>
<keyword evidence="1" id="KW-0560">Oxidoreductase</keyword>
<proteinExistence type="predicted"/>
<geneLocation type="plasmid" evidence="3 4">
    <name>pRHL2</name>
</geneLocation>
<dbReference type="InterPro" id="IPR016171">
    <property type="entry name" value="Vanillyl_alc_oxidase_C-sub2"/>
</dbReference>
<dbReference type="GO" id="GO:0071949">
    <property type="term" value="F:FAD binding"/>
    <property type="evidence" value="ECO:0007669"/>
    <property type="project" value="InterPro"/>
</dbReference>
<dbReference type="PIRSF" id="PIRSF000136">
    <property type="entry name" value="LGO_GLO"/>
    <property type="match status" value="1"/>
</dbReference>
<dbReference type="HOGENOM" id="CLU_003896_4_3_11"/>
<dbReference type="InterPro" id="IPR016167">
    <property type="entry name" value="FAD-bd_PCMH_sub1"/>
</dbReference>
<dbReference type="SUPFAM" id="SSF56176">
    <property type="entry name" value="FAD-binding/transporter-associated domain-like"/>
    <property type="match status" value="1"/>
</dbReference>
<name>Q0RW53_RHOJR</name>
<dbReference type="EMBL" id="CP000433">
    <property type="protein sequence ID" value="ABH00483.1"/>
    <property type="molecule type" value="Genomic_DNA"/>
</dbReference>
<dbReference type="OrthoDB" id="9800184at2"/>
<dbReference type="KEGG" id="rha:RHA1_ro10292"/>
<dbReference type="InterPro" id="IPR016169">
    <property type="entry name" value="FAD-bd_PCMH_sub2"/>
</dbReference>
<dbReference type="Pfam" id="PF01565">
    <property type="entry name" value="FAD_binding_4"/>
    <property type="match status" value="1"/>
</dbReference>
<keyword evidence="3" id="KW-0614">Plasmid</keyword>
<dbReference type="GO" id="GO:0016020">
    <property type="term" value="C:membrane"/>
    <property type="evidence" value="ECO:0007669"/>
    <property type="project" value="InterPro"/>
</dbReference>
<dbReference type="GO" id="GO:0003885">
    <property type="term" value="F:D-arabinono-1,4-lactone oxidase activity"/>
    <property type="evidence" value="ECO:0007669"/>
    <property type="project" value="InterPro"/>
</dbReference>
<protein>
    <submittedName>
        <fullName evidence="3">Probable FAD-dependent oxidoreductase</fullName>
    </submittedName>
</protein>
<dbReference type="PANTHER" id="PTHR43762:SF1">
    <property type="entry name" value="D-ARABINONO-1,4-LACTONE OXIDASE"/>
    <property type="match status" value="1"/>
</dbReference>
<dbReference type="InterPro" id="IPR036318">
    <property type="entry name" value="FAD-bd_PCMH-like_sf"/>
</dbReference>
<dbReference type="Pfam" id="PF04030">
    <property type="entry name" value="ALO"/>
    <property type="match status" value="1"/>
</dbReference>
<dbReference type="RefSeq" id="WP_011600121.1">
    <property type="nucleotide sequence ID" value="NC_008270.1"/>
</dbReference>
<dbReference type="PROSITE" id="PS51387">
    <property type="entry name" value="FAD_PCMH"/>
    <property type="match status" value="1"/>
</dbReference>
<evidence type="ECO:0000313" key="4">
    <source>
        <dbReference type="Proteomes" id="UP000008710"/>
    </source>
</evidence>
<dbReference type="Gene3D" id="3.30.43.10">
    <property type="entry name" value="Uridine Diphospho-n-acetylenolpyruvylglucosamine Reductase, domain 2"/>
    <property type="match status" value="1"/>
</dbReference>
<evidence type="ECO:0000256" key="1">
    <source>
        <dbReference type="ARBA" id="ARBA00023002"/>
    </source>
</evidence>
<dbReference type="InterPro" id="IPR007173">
    <property type="entry name" value="ALO_C"/>
</dbReference>
<dbReference type="InterPro" id="IPR016166">
    <property type="entry name" value="FAD-bd_PCMH"/>
</dbReference>
<dbReference type="Gene3D" id="1.10.45.10">
    <property type="entry name" value="Vanillyl-alcohol Oxidase, Chain A, domain 4"/>
    <property type="match status" value="1"/>
</dbReference>
<feature type="domain" description="FAD-binding PCMH-type" evidence="2">
    <location>
        <begin position="23"/>
        <end position="192"/>
    </location>
</feature>
<reference evidence="4" key="1">
    <citation type="journal article" date="2006" name="Proc. Natl. Acad. Sci. U.S.A.">
        <title>The complete genome of Rhodococcus sp. RHA1 provides insights into a catabolic powerhouse.</title>
        <authorList>
            <person name="McLeod M.P."/>
            <person name="Warren R.L."/>
            <person name="Hsiao W.W.L."/>
            <person name="Araki N."/>
            <person name="Myhre M."/>
            <person name="Fernandes C."/>
            <person name="Miyazawa D."/>
            <person name="Wong W."/>
            <person name="Lillquist A.L."/>
            <person name="Wang D."/>
            <person name="Dosanjh M."/>
            <person name="Hara H."/>
            <person name="Petrescu A."/>
            <person name="Morin R.D."/>
            <person name="Yang G."/>
            <person name="Stott J.M."/>
            <person name="Schein J.E."/>
            <person name="Shin H."/>
            <person name="Smailus D."/>
            <person name="Siddiqui A.S."/>
            <person name="Marra M.A."/>
            <person name="Jones S.J.M."/>
            <person name="Holt R."/>
            <person name="Brinkman F.S.L."/>
            <person name="Miyauchi K."/>
            <person name="Fukuda M."/>
            <person name="Davies J.E."/>
            <person name="Mohn W.W."/>
            <person name="Eltis L.D."/>
        </authorList>
    </citation>
    <scope>NUCLEOTIDE SEQUENCE [LARGE SCALE GENOMIC DNA]</scope>
    <source>
        <strain evidence="4">RHA1</strain>
    </source>
</reference>